<dbReference type="EMBL" id="WACR01000003">
    <property type="protein sequence ID" value="KAB1065072.1"/>
    <property type="molecule type" value="Genomic_DNA"/>
</dbReference>
<dbReference type="AlphaFoldDB" id="A0A6N6M8L2"/>
<name>A0A6N6M8L2_9FLAO</name>
<dbReference type="Proteomes" id="UP000435357">
    <property type="component" value="Unassembled WGS sequence"/>
</dbReference>
<feature type="domain" description="HTH marR-type" evidence="4">
    <location>
        <begin position="1"/>
        <end position="136"/>
    </location>
</feature>
<evidence type="ECO:0000256" key="3">
    <source>
        <dbReference type="ARBA" id="ARBA00023163"/>
    </source>
</evidence>
<gene>
    <name evidence="5" type="ORF">F3059_03730</name>
</gene>
<dbReference type="RefSeq" id="WP_151166640.1">
    <property type="nucleotide sequence ID" value="NZ_WACR01000003.1"/>
</dbReference>
<protein>
    <submittedName>
        <fullName evidence="5">Winged helix-turn-helix transcriptional regulator</fullName>
    </submittedName>
</protein>
<dbReference type="Gene3D" id="1.10.10.10">
    <property type="entry name" value="Winged helix-like DNA-binding domain superfamily/Winged helix DNA-binding domain"/>
    <property type="match status" value="1"/>
</dbReference>
<keyword evidence="3" id="KW-0804">Transcription</keyword>
<keyword evidence="1" id="KW-0805">Transcription regulation</keyword>
<dbReference type="SMART" id="SM00347">
    <property type="entry name" value="HTH_MARR"/>
    <property type="match status" value="1"/>
</dbReference>
<dbReference type="PROSITE" id="PS01117">
    <property type="entry name" value="HTH_MARR_1"/>
    <property type="match status" value="1"/>
</dbReference>
<evidence type="ECO:0000259" key="4">
    <source>
        <dbReference type="PROSITE" id="PS50995"/>
    </source>
</evidence>
<evidence type="ECO:0000256" key="1">
    <source>
        <dbReference type="ARBA" id="ARBA00023015"/>
    </source>
</evidence>
<evidence type="ECO:0000313" key="5">
    <source>
        <dbReference type="EMBL" id="KAB1065072.1"/>
    </source>
</evidence>
<dbReference type="PANTHER" id="PTHR42756">
    <property type="entry name" value="TRANSCRIPTIONAL REGULATOR, MARR"/>
    <property type="match status" value="1"/>
</dbReference>
<sequence length="154" mass="18021">MKPEETIDFPIRWAWHKISRLYNIEAQKHGFTMSIGYVLLNIDRDKGTPSTKLGPLMGMESRSLTRTLKSMEDLGFIERKPDEFDKRKVRIFLTDLGEKKRKISRDTVLRFNDAVHSALTDKELNQMLSTMNKINHLLDNEDIFQLETETLKAH</sequence>
<evidence type="ECO:0000256" key="2">
    <source>
        <dbReference type="ARBA" id="ARBA00023125"/>
    </source>
</evidence>
<accession>A0A6N6M8L2</accession>
<keyword evidence="2" id="KW-0238">DNA-binding</keyword>
<comment type="caution">
    <text evidence="5">The sequence shown here is derived from an EMBL/GenBank/DDBJ whole genome shotgun (WGS) entry which is preliminary data.</text>
</comment>
<evidence type="ECO:0000313" key="6">
    <source>
        <dbReference type="Proteomes" id="UP000435357"/>
    </source>
</evidence>
<keyword evidence="6" id="KW-1185">Reference proteome</keyword>
<dbReference type="InterPro" id="IPR000835">
    <property type="entry name" value="HTH_MarR-typ"/>
</dbReference>
<dbReference type="PROSITE" id="PS50995">
    <property type="entry name" value="HTH_MARR_2"/>
    <property type="match status" value="1"/>
</dbReference>
<reference evidence="5 6" key="1">
    <citation type="submission" date="2019-09" db="EMBL/GenBank/DDBJ databases">
        <title>Genomes of Cryomorphaceae.</title>
        <authorList>
            <person name="Bowman J.P."/>
        </authorList>
    </citation>
    <scope>NUCLEOTIDE SEQUENCE [LARGE SCALE GENOMIC DNA]</scope>
    <source>
        <strain evidence="5 6">KCTC 52047</strain>
    </source>
</reference>
<dbReference type="OrthoDB" id="1467380at2"/>
<dbReference type="GO" id="GO:0003677">
    <property type="term" value="F:DNA binding"/>
    <property type="evidence" value="ECO:0007669"/>
    <property type="project" value="UniProtKB-KW"/>
</dbReference>
<dbReference type="SUPFAM" id="SSF46785">
    <property type="entry name" value="Winged helix' DNA-binding domain"/>
    <property type="match status" value="1"/>
</dbReference>
<dbReference type="InterPro" id="IPR036388">
    <property type="entry name" value="WH-like_DNA-bd_sf"/>
</dbReference>
<dbReference type="PRINTS" id="PR00598">
    <property type="entry name" value="HTHMARR"/>
</dbReference>
<dbReference type="InterPro" id="IPR023187">
    <property type="entry name" value="Tscrpt_reg_MarR-type_CS"/>
</dbReference>
<dbReference type="Pfam" id="PF01047">
    <property type="entry name" value="MarR"/>
    <property type="match status" value="1"/>
</dbReference>
<organism evidence="5 6">
    <name type="scientific">Salibacter halophilus</name>
    <dbReference type="NCBI Taxonomy" id="1803916"/>
    <lineage>
        <taxon>Bacteria</taxon>
        <taxon>Pseudomonadati</taxon>
        <taxon>Bacteroidota</taxon>
        <taxon>Flavobacteriia</taxon>
        <taxon>Flavobacteriales</taxon>
        <taxon>Salibacteraceae</taxon>
        <taxon>Salibacter</taxon>
    </lineage>
</organism>
<proteinExistence type="predicted"/>
<dbReference type="InterPro" id="IPR036390">
    <property type="entry name" value="WH_DNA-bd_sf"/>
</dbReference>
<dbReference type="GO" id="GO:0003700">
    <property type="term" value="F:DNA-binding transcription factor activity"/>
    <property type="evidence" value="ECO:0007669"/>
    <property type="project" value="InterPro"/>
</dbReference>
<dbReference type="PANTHER" id="PTHR42756:SF1">
    <property type="entry name" value="TRANSCRIPTIONAL REPRESSOR OF EMRAB OPERON"/>
    <property type="match status" value="1"/>
</dbReference>